<protein>
    <submittedName>
        <fullName evidence="1">Uncharacterized protein</fullName>
    </submittedName>
</protein>
<gene>
    <name evidence="1" type="ORF">MBLL_04421</name>
</gene>
<accession>A0A679KDB6</accession>
<evidence type="ECO:0000313" key="1">
    <source>
        <dbReference type="EMBL" id="CAA2145300.1"/>
    </source>
</evidence>
<reference evidence="1" key="1">
    <citation type="submission" date="2019-12" db="EMBL/GenBank/DDBJ databases">
        <authorList>
            <person name="Cremers G."/>
        </authorList>
    </citation>
    <scope>NUCLEOTIDE SEQUENCE</scope>
    <source>
        <strain evidence="1">Mbul2</strain>
    </source>
</reference>
<sequence length="87" mass="9164">MARTVPSALRRIGSNRSASLGSIRIENMTRLVGSTTTCERRPDAGSVVPPASTVTADSALSTSSRVMAKMVLQARQADTADRAPLCM</sequence>
<name>A0A679KDB6_9HYPH</name>
<proteinExistence type="predicted"/>
<organism evidence="1">
    <name type="scientific">Methylobacterium bullatum</name>
    <dbReference type="NCBI Taxonomy" id="570505"/>
    <lineage>
        <taxon>Bacteria</taxon>
        <taxon>Pseudomonadati</taxon>
        <taxon>Pseudomonadota</taxon>
        <taxon>Alphaproteobacteria</taxon>
        <taxon>Hyphomicrobiales</taxon>
        <taxon>Methylobacteriaceae</taxon>
        <taxon>Methylobacterium</taxon>
    </lineage>
</organism>
<dbReference type="EMBL" id="LR743511">
    <property type="protein sequence ID" value="CAA2145300.1"/>
    <property type="molecule type" value="Genomic_DNA"/>
</dbReference>
<dbReference type="AlphaFoldDB" id="A0A679KDB6"/>